<dbReference type="AlphaFoldDB" id="A0A542Z8G9"/>
<accession>A0A542Z8G9</accession>
<keyword evidence="1" id="KW-0732">Signal</keyword>
<gene>
    <name evidence="2" type="ORF">FB460_2498</name>
</gene>
<protein>
    <recommendedName>
        <fullName evidence="4">DUF4352 domain-containing protein</fullName>
    </recommendedName>
</protein>
<sequence>MIRKIAAITAAAGGLLAAGLTTTPAHADTIHTDMSSPKVEMEKFDVTLLDVRPSEYNGTFIEVLVCANDVPPGEKMRVSWDPWNVSSDEAIFSPSSTEGPSGPTYPWAYVDAQQIPPDSYGERYLVDGECAEGTLLFHTDGAEPTAVFYENAFGERAIWRLDS</sequence>
<dbReference type="SUPFAM" id="SSF81982">
    <property type="entry name" value="Antigen MPT63/MPB63 (immunoprotective extracellular protein)"/>
    <property type="match status" value="1"/>
</dbReference>
<feature type="chain" id="PRO_5022237059" description="DUF4352 domain-containing protein" evidence="1">
    <location>
        <begin position="28"/>
        <end position="163"/>
    </location>
</feature>
<evidence type="ECO:0008006" key="4">
    <source>
        <dbReference type="Google" id="ProtNLM"/>
    </source>
</evidence>
<dbReference type="Proteomes" id="UP000316196">
    <property type="component" value="Unassembled WGS sequence"/>
</dbReference>
<feature type="signal peptide" evidence="1">
    <location>
        <begin position="1"/>
        <end position="27"/>
    </location>
</feature>
<evidence type="ECO:0000256" key="1">
    <source>
        <dbReference type="SAM" id="SignalP"/>
    </source>
</evidence>
<name>A0A542Z8G9_9ACTN</name>
<evidence type="ECO:0000313" key="3">
    <source>
        <dbReference type="Proteomes" id="UP000316196"/>
    </source>
</evidence>
<evidence type="ECO:0000313" key="2">
    <source>
        <dbReference type="EMBL" id="TQL56605.1"/>
    </source>
</evidence>
<dbReference type="EMBL" id="VFOR01000004">
    <property type="protein sequence ID" value="TQL56605.1"/>
    <property type="molecule type" value="Genomic_DNA"/>
</dbReference>
<comment type="caution">
    <text evidence="2">The sequence shown here is derived from an EMBL/GenBank/DDBJ whole genome shotgun (WGS) entry which is preliminary data.</text>
</comment>
<organism evidence="2 3">
    <name type="scientific">Propioniferax innocua</name>
    <dbReference type="NCBI Taxonomy" id="1753"/>
    <lineage>
        <taxon>Bacteria</taxon>
        <taxon>Bacillati</taxon>
        <taxon>Actinomycetota</taxon>
        <taxon>Actinomycetes</taxon>
        <taxon>Propionibacteriales</taxon>
        <taxon>Propionibacteriaceae</taxon>
        <taxon>Propioniferax</taxon>
    </lineage>
</organism>
<reference evidence="2 3" key="1">
    <citation type="submission" date="2019-06" db="EMBL/GenBank/DDBJ databases">
        <title>Sequencing the genomes of 1000 actinobacteria strains.</title>
        <authorList>
            <person name="Klenk H.-P."/>
        </authorList>
    </citation>
    <scope>NUCLEOTIDE SEQUENCE [LARGE SCALE GENOMIC DNA]</scope>
    <source>
        <strain evidence="2 3">DSM 8251</strain>
    </source>
</reference>
<proteinExistence type="predicted"/>
<keyword evidence="3" id="KW-1185">Reference proteome</keyword>